<dbReference type="Pfam" id="PF00139">
    <property type="entry name" value="Lectin_legB"/>
    <property type="match status" value="1"/>
</dbReference>
<evidence type="ECO:0000256" key="1">
    <source>
        <dbReference type="ARBA" id="ARBA00007606"/>
    </source>
</evidence>
<sequence>MAFFGNQIVLVEFDSYANPEWDPRYEHVGINNNSIASAVSTSWNATSFHSGDIAMYGLPTMLKIGKQVKNKNVFVDSNFSSY</sequence>
<dbReference type="AlphaFoldDB" id="A0A314Y7B1"/>
<name>A0A314Y7B1_PRUYE</name>
<dbReference type="Gene3D" id="2.60.120.200">
    <property type="match status" value="1"/>
</dbReference>
<feature type="domain" description="Legume lectin" evidence="3">
    <location>
        <begin position="5"/>
        <end position="53"/>
    </location>
</feature>
<dbReference type="EMBL" id="PJQY01001763">
    <property type="protein sequence ID" value="PQP99863.1"/>
    <property type="molecule type" value="Genomic_DNA"/>
</dbReference>
<reference evidence="4 5" key="1">
    <citation type="submission" date="2018-02" db="EMBL/GenBank/DDBJ databases">
        <title>Draft genome of wild Prunus yedoensis var. nudiflora.</title>
        <authorList>
            <person name="Baek S."/>
            <person name="Kim J.-H."/>
            <person name="Choi K."/>
            <person name="Kim G.-B."/>
            <person name="Cho A."/>
            <person name="Jang H."/>
            <person name="Shin C.-H."/>
            <person name="Yu H.-J."/>
            <person name="Mun J.-H."/>
        </authorList>
    </citation>
    <scope>NUCLEOTIDE SEQUENCE [LARGE SCALE GENOMIC DNA]</scope>
    <source>
        <strain evidence="5">cv. Jeju island</strain>
        <tissue evidence="4">Leaf</tissue>
    </source>
</reference>
<gene>
    <name evidence="4" type="ORF">Pyn_05596</name>
</gene>
<keyword evidence="5" id="KW-1185">Reference proteome</keyword>
<dbReference type="GO" id="GO:0030246">
    <property type="term" value="F:carbohydrate binding"/>
    <property type="evidence" value="ECO:0007669"/>
    <property type="project" value="UniProtKB-KW"/>
</dbReference>
<dbReference type="Proteomes" id="UP000250321">
    <property type="component" value="Unassembled WGS sequence"/>
</dbReference>
<evidence type="ECO:0000313" key="5">
    <source>
        <dbReference type="Proteomes" id="UP000250321"/>
    </source>
</evidence>
<keyword evidence="2" id="KW-0430">Lectin</keyword>
<organism evidence="4 5">
    <name type="scientific">Prunus yedoensis var. nudiflora</name>
    <dbReference type="NCBI Taxonomy" id="2094558"/>
    <lineage>
        <taxon>Eukaryota</taxon>
        <taxon>Viridiplantae</taxon>
        <taxon>Streptophyta</taxon>
        <taxon>Embryophyta</taxon>
        <taxon>Tracheophyta</taxon>
        <taxon>Spermatophyta</taxon>
        <taxon>Magnoliopsida</taxon>
        <taxon>eudicotyledons</taxon>
        <taxon>Gunneridae</taxon>
        <taxon>Pentapetalae</taxon>
        <taxon>rosids</taxon>
        <taxon>fabids</taxon>
        <taxon>Rosales</taxon>
        <taxon>Rosaceae</taxon>
        <taxon>Amygdaloideae</taxon>
        <taxon>Amygdaleae</taxon>
        <taxon>Prunus</taxon>
    </lineage>
</organism>
<evidence type="ECO:0000259" key="3">
    <source>
        <dbReference type="Pfam" id="PF00139"/>
    </source>
</evidence>
<dbReference type="InterPro" id="IPR013320">
    <property type="entry name" value="ConA-like_dom_sf"/>
</dbReference>
<proteinExistence type="inferred from homology"/>
<evidence type="ECO:0000313" key="4">
    <source>
        <dbReference type="EMBL" id="PQP99863.1"/>
    </source>
</evidence>
<accession>A0A314Y7B1</accession>
<dbReference type="OrthoDB" id="4062651at2759"/>
<comment type="caution">
    <text evidence="4">The sequence shown here is derived from an EMBL/GenBank/DDBJ whole genome shotgun (WGS) entry which is preliminary data.</text>
</comment>
<dbReference type="SUPFAM" id="SSF49899">
    <property type="entry name" value="Concanavalin A-like lectins/glucanases"/>
    <property type="match status" value="1"/>
</dbReference>
<evidence type="ECO:0000256" key="2">
    <source>
        <dbReference type="ARBA" id="ARBA00022734"/>
    </source>
</evidence>
<dbReference type="InterPro" id="IPR001220">
    <property type="entry name" value="Legume_lectin_dom"/>
</dbReference>
<protein>
    <recommendedName>
        <fullName evidence="3">Legume lectin domain-containing protein</fullName>
    </recommendedName>
</protein>
<comment type="similarity">
    <text evidence="1">Belongs to the leguminous lectin family.</text>
</comment>